<comment type="caution">
    <text evidence="10">The sequence shown here is derived from an EMBL/GenBank/DDBJ whole genome shotgun (WGS) entry which is preliminary data.</text>
</comment>
<dbReference type="InterPro" id="IPR014854">
    <property type="entry name" value="Nse4_C"/>
</dbReference>
<evidence type="ECO:0000313" key="10">
    <source>
        <dbReference type="EMBL" id="CAA7048467.1"/>
    </source>
</evidence>
<comment type="subunit">
    <text evidence="7">Component of the SMC5-SMC6 complex.</text>
</comment>
<name>A0A6D2K982_9BRAS</name>
<dbReference type="GO" id="GO:0006281">
    <property type="term" value="P:DNA repair"/>
    <property type="evidence" value="ECO:0007669"/>
    <property type="project" value="UniProtKB-UniRule"/>
</dbReference>
<keyword evidence="6 7" id="KW-0539">Nucleus</keyword>
<dbReference type="GO" id="GO:0030915">
    <property type="term" value="C:Smc5-Smc6 complex"/>
    <property type="evidence" value="ECO:0007669"/>
    <property type="project" value="UniProtKB-UniRule"/>
</dbReference>
<protein>
    <recommendedName>
        <fullName evidence="7">Non-structural maintenance of chromosomes element 4</fullName>
    </recommendedName>
</protein>
<gene>
    <name evidence="10" type="ORF">MERR_LOCUS35702</name>
</gene>
<sequence>MRRTVKRESVAAGGGSGKRESGESEGFRSVKKEKDKQQNKGVADSSVRIDEPPTQEEEMGISDRRVLRSQYLALMNKISDSKDDLTNVDSDKFSRIFTEFESLHQKVQKPREQIADAEAFLDIANTLMSSVKSQSASGVSPAEFVNALIKGFGQSSLEIDSDETAQASINWKDLGLAVCSTALVSCGCSTMLGPMDTELKERKKAVYRKRTKPGEGARPDEVDDTQSEEKTDTDKNMAIMFNILRQKKRVRLESLVLNRRSFAQTVENLFALSFLAKDGRIEIIVDKSGSHFALPRNAPAANLVMSGEVVYNHFVFRFDFKDWKLMCEMVPMGEEQMPHRESSIASSSCPSASAADFTQDSQTTPIRKLSRNRGLVVQEDTVVEDSPVSEGDGPRRRCKRRLS</sequence>
<keyword evidence="5 7" id="KW-0234">DNA repair</keyword>
<evidence type="ECO:0000256" key="1">
    <source>
        <dbReference type="ARBA" id="ARBA00004123"/>
    </source>
</evidence>
<dbReference type="InterPro" id="IPR027786">
    <property type="entry name" value="Nse4/EID"/>
</dbReference>
<evidence type="ECO:0000256" key="5">
    <source>
        <dbReference type="ARBA" id="ARBA00023204"/>
    </source>
</evidence>
<dbReference type="Proteomes" id="UP000467841">
    <property type="component" value="Unassembled WGS sequence"/>
</dbReference>
<dbReference type="Pfam" id="PF08743">
    <property type="entry name" value="Nse4_C"/>
    <property type="match status" value="1"/>
</dbReference>
<comment type="subcellular location">
    <subcellularLocation>
        <location evidence="1 7">Nucleus</location>
    </subcellularLocation>
</comment>
<feature type="region of interest" description="Disordered" evidence="8">
    <location>
        <begin position="1"/>
        <end position="62"/>
    </location>
</feature>
<evidence type="ECO:0000256" key="4">
    <source>
        <dbReference type="ARBA" id="ARBA00023172"/>
    </source>
</evidence>
<evidence type="ECO:0000256" key="2">
    <source>
        <dbReference type="ARBA" id="ARBA00008997"/>
    </source>
</evidence>
<dbReference type="AlphaFoldDB" id="A0A6D2K982"/>
<evidence type="ECO:0000256" key="6">
    <source>
        <dbReference type="ARBA" id="ARBA00023242"/>
    </source>
</evidence>
<dbReference type="GO" id="GO:0005634">
    <property type="term" value="C:nucleus"/>
    <property type="evidence" value="ECO:0007669"/>
    <property type="project" value="UniProtKB-SubCell"/>
</dbReference>
<comment type="function">
    <text evidence="7">Component of the SMC5-SMC6 complex, that promotes sister chromatid alignment after DNA damage and facilitates double-stranded DNA breaks (DSBs) repair via homologous recombination between sister chromatids.</text>
</comment>
<keyword evidence="4 7" id="KW-0233">DNA recombination</keyword>
<keyword evidence="3 7" id="KW-0227">DNA damage</keyword>
<feature type="compositionally biased region" description="Basic and acidic residues" evidence="8">
    <location>
        <begin position="17"/>
        <end position="38"/>
    </location>
</feature>
<keyword evidence="11" id="KW-1185">Reference proteome</keyword>
<evidence type="ECO:0000256" key="7">
    <source>
        <dbReference type="RuleBase" id="RU365071"/>
    </source>
</evidence>
<evidence type="ECO:0000256" key="8">
    <source>
        <dbReference type="SAM" id="MobiDB-lite"/>
    </source>
</evidence>
<dbReference type="PANTHER" id="PTHR16140">
    <property type="entry name" value="NON-STRUCTURAL MAINTENANCE OF CHROMOSOMES ELEMENT 4"/>
    <property type="match status" value="1"/>
</dbReference>
<dbReference type="OrthoDB" id="361242at2759"/>
<feature type="compositionally biased region" description="Polar residues" evidence="8">
    <location>
        <begin position="356"/>
        <end position="365"/>
    </location>
</feature>
<organism evidence="10 11">
    <name type="scientific">Microthlaspi erraticum</name>
    <dbReference type="NCBI Taxonomy" id="1685480"/>
    <lineage>
        <taxon>Eukaryota</taxon>
        <taxon>Viridiplantae</taxon>
        <taxon>Streptophyta</taxon>
        <taxon>Embryophyta</taxon>
        <taxon>Tracheophyta</taxon>
        <taxon>Spermatophyta</taxon>
        <taxon>Magnoliopsida</taxon>
        <taxon>eudicotyledons</taxon>
        <taxon>Gunneridae</taxon>
        <taxon>Pentapetalae</taxon>
        <taxon>rosids</taxon>
        <taxon>malvids</taxon>
        <taxon>Brassicales</taxon>
        <taxon>Brassicaceae</taxon>
        <taxon>Coluteocarpeae</taxon>
        <taxon>Microthlaspi</taxon>
    </lineage>
</organism>
<evidence type="ECO:0000256" key="3">
    <source>
        <dbReference type="ARBA" id="ARBA00022763"/>
    </source>
</evidence>
<dbReference type="GO" id="GO:0006310">
    <property type="term" value="P:DNA recombination"/>
    <property type="evidence" value="ECO:0007669"/>
    <property type="project" value="UniProtKB-UniRule"/>
</dbReference>
<evidence type="ECO:0000313" key="11">
    <source>
        <dbReference type="Proteomes" id="UP000467841"/>
    </source>
</evidence>
<dbReference type="EMBL" id="CACVBM020001385">
    <property type="protein sequence ID" value="CAA7048467.1"/>
    <property type="molecule type" value="Genomic_DNA"/>
</dbReference>
<reference evidence="10" key="1">
    <citation type="submission" date="2020-01" db="EMBL/GenBank/DDBJ databases">
        <authorList>
            <person name="Mishra B."/>
        </authorList>
    </citation>
    <scope>NUCLEOTIDE SEQUENCE [LARGE SCALE GENOMIC DNA]</scope>
</reference>
<feature type="compositionally biased region" description="Low complexity" evidence="8">
    <location>
        <begin position="343"/>
        <end position="355"/>
    </location>
</feature>
<comment type="similarity">
    <text evidence="2 7">Belongs to the NSE4 family.</text>
</comment>
<dbReference type="PANTHER" id="PTHR16140:SF0">
    <property type="entry name" value="NON-STRUCTURAL MAINTENANCE OF CHROMOSOMES ELEMENT 4"/>
    <property type="match status" value="1"/>
</dbReference>
<evidence type="ECO:0000259" key="9">
    <source>
        <dbReference type="Pfam" id="PF08743"/>
    </source>
</evidence>
<feature type="domain" description="Non-structural maintenance of chromosome element 4 C-terminal" evidence="9">
    <location>
        <begin position="250"/>
        <end position="335"/>
    </location>
</feature>
<feature type="region of interest" description="Disordered" evidence="8">
    <location>
        <begin position="205"/>
        <end position="231"/>
    </location>
</feature>
<feature type="region of interest" description="Disordered" evidence="8">
    <location>
        <begin position="337"/>
        <end position="403"/>
    </location>
</feature>
<proteinExistence type="inferred from homology"/>
<accession>A0A6D2K982</accession>